<dbReference type="SUPFAM" id="SSF75471">
    <property type="entry name" value="YhbY-like"/>
    <property type="match status" value="1"/>
</dbReference>
<evidence type="ECO:0000313" key="5">
    <source>
        <dbReference type="Proteomes" id="UP000628775"/>
    </source>
</evidence>
<keyword evidence="1 2" id="KW-0694">RNA-binding</keyword>
<dbReference type="EMBL" id="BMIR01000009">
    <property type="protein sequence ID" value="GGE43353.1"/>
    <property type="molecule type" value="Genomic_DNA"/>
</dbReference>
<reference evidence="4" key="2">
    <citation type="submission" date="2020-09" db="EMBL/GenBank/DDBJ databases">
        <authorList>
            <person name="Sun Q."/>
            <person name="Zhou Y."/>
        </authorList>
    </citation>
    <scope>NUCLEOTIDE SEQUENCE</scope>
    <source>
        <strain evidence="4">CGMCC 1.15371</strain>
    </source>
</reference>
<dbReference type="Gene3D" id="3.30.110.60">
    <property type="entry name" value="YhbY-like"/>
    <property type="match status" value="1"/>
</dbReference>
<dbReference type="AlphaFoldDB" id="A0A8J3DUJ9"/>
<evidence type="ECO:0000256" key="2">
    <source>
        <dbReference type="PROSITE-ProRule" id="PRU00626"/>
    </source>
</evidence>
<dbReference type="NCBIfam" id="TIGR00253">
    <property type="entry name" value="RNA_bind_YhbY"/>
    <property type="match status" value="1"/>
</dbReference>
<evidence type="ECO:0000256" key="1">
    <source>
        <dbReference type="ARBA" id="ARBA00022884"/>
    </source>
</evidence>
<dbReference type="InterPro" id="IPR017924">
    <property type="entry name" value="RNA-binding_YhbY"/>
</dbReference>
<evidence type="ECO:0000259" key="3">
    <source>
        <dbReference type="PROSITE" id="PS51295"/>
    </source>
</evidence>
<dbReference type="PANTHER" id="PTHR40065">
    <property type="entry name" value="RNA-BINDING PROTEIN YHBY"/>
    <property type="match status" value="1"/>
</dbReference>
<comment type="caution">
    <text evidence="4">The sequence shown here is derived from an EMBL/GenBank/DDBJ whole genome shotgun (WGS) entry which is preliminary data.</text>
</comment>
<feature type="domain" description="CRM" evidence="3">
    <location>
        <begin position="3"/>
        <end position="99"/>
    </location>
</feature>
<dbReference type="InterPro" id="IPR035920">
    <property type="entry name" value="YhbY-like_sf"/>
</dbReference>
<dbReference type="Proteomes" id="UP000628775">
    <property type="component" value="Unassembled WGS sequence"/>
</dbReference>
<proteinExistence type="predicted"/>
<dbReference type="PANTHER" id="PTHR40065:SF3">
    <property type="entry name" value="RNA-BINDING PROTEIN YHBY"/>
    <property type="match status" value="1"/>
</dbReference>
<organism evidence="4 5">
    <name type="scientific">Pullulanibacillus camelliae</name>
    <dbReference type="NCBI Taxonomy" id="1707096"/>
    <lineage>
        <taxon>Bacteria</taxon>
        <taxon>Bacillati</taxon>
        <taxon>Bacillota</taxon>
        <taxon>Bacilli</taxon>
        <taxon>Bacillales</taxon>
        <taxon>Sporolactobacillaceae</taxon>
        <taxon>Pullulanibacillus</taxon>
    </lineage>
</organism>
<dbReference type="InterPro" id="IPR001890">
    <property type="entry name" value="RNA-binding_CRM"/>
</dbReference>
<dbReference type="SMART" id="SM01103">
    <property type="entry name" value="CRS1_YhbY"/>
    <property type="match status" value="1"/>
</dbReference>
<dbReference type="PROSITE" id="PS51295">
    <property type="entry name" value="CRM"/>
    <property type="match status" value="1"/>
</dbReference>
<evidence type="ECO:0000313" key="4">
    <source>
        <dbReference type="EMBL" id="GGE43353.1"/>
    </source>
</evidence>
<keyword evidence="5" id="KW-1185">Reference proteome</keyword>
<sequence length="100" mass="11365">MKVVLTGKQLRFLRREAHHLKPIFQIGKSGLHEMIYKEVTDALEARELIKINLLQNAIEEPKQAAQGLAEHTGAEIVQVLGNVITLYKESKNNKQINLPR</sequence>
<gene>
    <name evidence="4" type="ORF">GCM10011391_22710</name>
</gene>
<dbReference type="Pfam" id="PF01985">
    <property type="entry name" value="CRS1_YhbY"/>
    <property type="match status" value="1"/>
</dbReference>
<dbReference type="InterPro" id="IPR051925">
    <property type="entry name" value="RNA-binding_domain"/>
</dbReference>
<dbReference type="GO" id="GO:0003723">
    <property type="term" value="F:RNA binding"/>
    <property type="evidence" value="ECO:0007669"/>
    <property type="project" value="UniProtKB-UniRule"/>
</dbReference>
<reference evidence="4" key="1">
    <citation type="journal article" date="2014" name="Int. J. Syst. Evol. Microbiol.">
        <title>Complete genome sequence of Corynebacterium casei LMG S-19264T (=DSM 44701T), isolated from a smear-ripened cheese.</title>
        <authorList>
            <consortium name="US DOE Joint Genome Institute (JGI-PGF)"/>
            <person name="Walter F."/>
            <person name="Albersmeier A."/>
            <person name="Kalinowski J."/>
            <person name="Ruckert C."/>
        </authorList>
    </citation>
    <scope>NUCLEOTIDE SEQUENCE</scope>
    <source>
        <strain evidence="4">CGMCC 1.15371</strain>
    </source>
</reference>
<name>A0A8J3DUJ9_9BACL</name>
<protein>
    <submittedName>
        <fullName evidence="4">RNA-binding protein</fullName>
    </submittedName>
</protein>
<accession>A0A8J3DUJ9</accession>